<dbReference type="HOGENOM" id="CLU_051062_4_0_1"/>
<comment type="subcellular location">
    <subcellularLocation>
        <location evidence="1">Membrane</location>
        <topology evidence="1">Multi-pass membrane protein</topology>
    </subcellularLocation>
</comment>
<reference evidence="8 9" key="1">
    <citation type="journal article" date="2012" name="PLoS Pathog.">
        <title>Diverse lifestyles and strategies of plant pathogenesis encoded in the genomes of eighteen Dothideomycetes fungi.</title>
        <authorList>
            <person name="Ohm R.A."/>
            <person name="Feau N."/>
            <person name="Henrissat B."/>
            <person name="Schoch C.L."/>
            <person name="Horwitz B.A."/>
            <person name="Barry K.W."/>
            <person name="Condon B.J."/>
            <person name="Copeland A.C."/>
            <person name="Dhillon B."/>
            <person name="Glaser F."/>
            <person name="Hesse C.N."/>
            <person name="Kosti I."/>
            <person name="LaButti K."/>
            <person name="Lindquist E.A."/>
            <person name="Lucas S."/>
            <person name="Salamov A.A."/>
            <person name="Bradshaw R.E."/>
            <person name="Ciuffetti L."/>
            <person name="Hamelin R.C."/>
            <person name="Kema G.H.J."/>
            <person name="Lawrence C."/>
            <person name="Scott J.A."/>
            <person name="Spatafora J.W."/>
            <person name="Turgeon B.G."/>
            <person name="de Wit P.J.G.M."/>
            <person name="Zhong S."/>
            <person name="Goodwin S.B."/>
            <person name="Grigoriev I.V."/>
        </authorList>
    </citation>
    <scope>NUCLEOTIDE SEQUENCE [LARGE SCALE GENOMIC DNA]</scope>
    <source>
        <strain evidence="8 9">CIRAD86</strain>
    </source>
</reference>
<feature type="transmembrane region" description="Helical" evidence="7">
    <location>
        <begin position="111"/>
        <end position="129"/>
    </location>
</feature>
<feature type="transmembrane region" description="Helical" evidence="7">
    <location>
        <begin position="182"/>
        <end position="199"/>
    </location>
</feature>
<evidence type="ECO:0000313" key="9">
    <source>
        <dbReference type="Proteomes" id="UP000016932"/>
    </source>
</evidence>
<sequence>MAAEGRHDSIARDFHDDVNGKAHEGEDPEETLQKIKTTGTGSVTISSDLFEKLYLQPKFAGPPLKHPLQNILGNPTALGIIGFEMSLMPITMQLMEWRGAKGSRSANNADVIFYGGVLMWLAGILEFILGNTFPFLVFTMFGSFYAAYGATLIPWFATYASFSTDVDNEALGLTTQGFNASYGHYWAAFCVLWLLFTICAARTNIVFLLVFILIEVGVCLVTAVFYHLANGNASSAHDCQKVCAAGGVLFASCMVGWYLFAALLFPSVDFPLPLPLGDLQQIVPGLSDIRAGKTGKSGRSIFRRKRQDVVEDAV</sequence>
<feature type="transmembrane region" description="Helical" evidence="7">
    <location>
        <begin position="206"/>
        <end position="229"/>
    </location>
</feature>
<dbReference type="InterPro" id="IPR051633">
    <property type="entry name" value="AceTr"/>
</dbReference>
<accession>M3AUA6</accession>
<evidence type="ECO:0000256" key="5">
    <source>
        <dbReference type="ARBA" id="ARBA00023136"/>
    </source>
</evidence>
<gene>
    <name evidence="8" type="ORF">MYCFIDRAFT_140494</name>
</gene>
<proteinExistence type="inferred from homology"/>
<evidence type="ECO:0000313" key="8">
    <source>
        <dbReference type="EMBL" id="EME80718.1"/>
    </source>
</evidence>
<organism evidence="8 9">
    <name type="scientific">Pseudocercospora fijiensis (strain CIRAD86)</name>
    <name type="common">Black leaf streak disease fungus</name>
    <name type="synonym">Mycosphaerella fijiensis</name>
    <dbReference type="NCBI Taxonomy" id="383855"/>
    <lineage>
        <taxon>Eukaryota</taxon>
        <taxon>Fungi</taxon>
        <taxon>Dikarya</taxon>
        <taxon>Ascomycota</taxon>
        <taxon>Pezizomycotina</taxon>
        <taxon>Dothideomycetes</taxon>
        <taxon>Dothideomycetidae</taxon>
        <taxon>Mycosphaerellales</taxon>
        <taxon>Mycosphaerellaceae</taxon>
        <taxon>Pseudocercospora</taxon>
    </lineage>
</organism>
<protein>
    <recommendedName>
        <fullName evidence="10">GPR1/FUN34/YaaH-class plasma membrane protein</fullName>
    </recommendedName>
</protein>
<dbReference type="EMBL" id="KB446560">
    <property type="protein sequence ID" value="EME80718.1"/>
    <property type="molecule type" value="Genomic_DNA"/>
</dbReference>
<name>M3AUA6_PSEFD</name>
<dbReference type="AlphaFoldDB" id="M3AUA6"/>
<dbReference type="OrthoDB" id="3648309at2759"/>
<keyword evidence="3 7" id="KW-0812">Transmembrane</keyword>
<dbReference type="eggNOG" id="ENOG502S179">
    <property type="taxonomic scope" value="Eukaryota"/>
</dbReference>
<feature type="transmembrane region" description="Helical" evidence="7">
    <location>
        <begin position="136"/>
        <end position="162"/>
    </location>
</feature>
<dbReference type="GeneID" id="19331158"/>
<feature type="region of interest" description="Disordered" evidence="6">
    <location>
        <begin position="1"/>
        <end position="30"/>
    </location>
</feature>
<keyword evidence="4 7" id="KW-1133">Transmembrane helix</keyword>
<dbReference type="RefSeq" id="XP_007928123.1">
    <property type="nucleotide sequence ID" value="XM_007929932.1"/>
</dbReference>
<dbReference type="PANTHER" id="PTHR31123:SF4">
    <property type="entry name" value="PROTEIN ALCS"/>
    <property type="match status" value="1"/>
</dbReference>
<evidence type="ECO:0000256" key="3">
    <source>
        <dbReference type="ARBA" id="ARBA00022692"/>
    </source>
</evidence>
<dbReference type="KEGG" id="pfj:MYCFIDRAFT_140494"/>
<dbReference type="GO" id="GO:0005886">
    <property type="term" value="C:plasma membrane"/>
    <property type="evidence" value="ECO:0007669"/>
    <property type="project" value="TreeGrafter"/>
</dbReference>
<evidence type="ECO:0000256" key="1">
    <source>
        <dbReference type="ARBA" id="ARBA00004141"/>
    </source>
</evidence>
<dbReference type="Pfam" id="PF01184">
    <property type="entry name" value="Gpr1_Fun34_YaaH"/>
    <property type="match status" value="1"/>
</dbReference>
<evidence type="ECO:0008006" key="10">
    <source>
        <dbReference type="Google" id="ProtNLM"/>
    </source>
</evidence>
<dbReference type="Proteomes" id="UP000016932">
    <property type="component" value="Unassembled WGS sequence"/>
</dbReference>
<evidence type="ECO:0000256" key="4">
    <source>
        <dbReference type="ARBA" id="ARBA00022989"/>
    </source>
</evidence>
<dbReference type="PANTHER" id="PTHR31123">
    <property type="entry name" value="ACCUMULATION OF DYADS PROTEIN 2-RELATED"/>
    <property type="match status" value="1"/>
</dbReference>
<evidence type="ECO:0000256" key="2">
    <source>
        <dbReference type="ARBA" id="ARBA00005587"/>
    </source>
</evidence>
<keyword evidence="5 7" id="KW-0472">Membrane</keyword>
<dbReference type="VEuPathDB" id="FungiDB:MYCFIDRAFT_140494"/>
<dbReference type="InterPro" id="IPR000791">
    <property type="entry name" value="Gpr1/Fun34/SatP-like"/>
</dbReference>
<feature type="compositionally biased region" description="Basic and acidic residues" evidence="6">
    <location>
        <begin position="1"/>
        <end position="25"/>
    </location>
</feature>
<evidence type="ECO:0000256" key="6">
    <source>
        <dbReference type="SAM" id="MobiDB-lite"/>
    </source>
</evidence>
<feature type="transmembrane region" description="Helical" evidence="7">
    <location>
        <begin position="244"/>
        <end position="265"/>
    </location>
</feature>
<comment type="similarity">
    <text evidence="2">Belongs to the acetate uptake transporter (AceTr) (TC 2.A.96) family.</text>
</comment>
<dbReference type="GO" id="GO:0015123">
    <property type="term" value="F:acetate transmembrane transporter activity"/>
    <property type="evidence" value="ECO:0007669"/>
    <property type="project" value="TreeGrafter"/>
</dbReference>
<evidence type="ECO:0000256" key="7">
    <source>
        <dbReference type="SAM" id="Phobius"/>
    </source>
</evidence>
<keyword evidence="9" id="KW-1185">Reference proteome</keyword>